<dbReference type="PANTHER" id="PTHR43899:SF13">
    <property type="entry name" value="RH59310P"/>
    <property type="match status" value="1"/>
</dbReference>
<dbReference type="AlphaFoldDB" id="A0A9X1UC10"/>
<dbReference type="PROSITE" id="PS00061">
    <property type="entry name" value="ADH_SHORT"/>
    <property type="match status" value="1"/>
</dbReference>
<gene>
    <name evidence="4" type="ORF">L6654_34750</name>
</gene>
<evidence type="ECO:0000256" key="3">
    <source>
        <dbReference type="ARBA" id="ARBA00023002"/>
    </source>
</evidence>
<reference evidence="4" key="1">
    <citation type="submission" date="2022-01" db="EMBL/GenBank/DDBJ databases">
        <title>Genome sequnece data of strain Bradyrhizobium sp. nov.</title>
        <authorList>
            <person name="Zhang J."/>
        </authorList>
    </citation>
    <scope>NUCLEOTIDE SEQUENCE</scope>
    <source>
        <strain evidence="4">WYCCWR 13023</strain>
    </source>
</reference>
<comment type="caution">
    <text evidence="4">The sequence shown here is derived from an EMBL/GenBank/DDBJ whole genome shotgun (WGS) entry which is preliminary data.</text>
</comment>
<comment type="similarity">
    <text evidence="2">Belongs to the short-chain dehydrogenases/reductases (SDR) family.</text>
</comment>
<accession>A0A9X1UC10</accession>
<dbReference type="Proteomes" id="UP001139054">
    <property type="component" value="Unassembled WGS sequence"/>
</dbReference>
<dbReference type="RefSeq" id="WP_237891785.1">
    <property type="nucleotide sequence ID" value="NZ_JAKLTY010000032.1"/>
</dbReference>
<dbReference type="PRINTS" id="PR00081">
    <property type="entry name" value="GDHRDH"/>
</dbReference>
<evidence type="ECO:0000313" key="5">
    <source>
        <dbReference type="Proteomes" id="UP001139054"/>
    </source>
</evidence>
<protein>
    <submittedName>
        <fullName evidence="4">SDR family NAD(P)-dependent oxidoreductase</fullName>
    </submittedName>
</protein>
<proteinExistence type="inferred from homology"/>
<evidence type="ECO:0000256" key="1">
    <source>
        <dbReference type="ARBA" id="ARBA00004240"/>
    </source>
</evidence>
<dbReference type="InterPro" id="IPR002347">
    <property type="entry name" value="SDR_fam"/>
</dbReference>
<evidence type="ECO:0000313" key="4">
    <source>
        <dbReference type="EMBL" id="MCG2631801.1"/>
    </source>
</evidence>
<dbReference type="InterPro" id="IPR036291">
    <property type="entry name" value="NAD(P)-bd_dom_sf"/>
</dbReference>
<dbReference type="InterPro" id="IPR020904">
    <property type="entry name" value="Sc_DH/Rdtase_CS"/>
</dbReference>
<comment type="subcellular location">
    <subcellularLocation>
        <location evidence="1">Endoplasmic reticulum</location>
    </subcellularLocation>
</comment>
<sequence length="278" mass="29686">MASSPRSKTRDRYGPWALVTGASDGIGREFARRIAKTGINVALVARREDELHLLAENLHADMGVRTLVIACDLSRSDAVEKILSQTQPLDVGLVVAAAGYGSSGAFLGSDPAEELGMIDVNCRSVVELTRGMAPRLARRGRGGLILMSSLLAFQGVPRSANYAATKAFVQTFAEGIASELKTAGIDVVACAPGPIASGFARRADMRMSLSQGPEAVAGETLRKLGRRLTVRPGLLSKFLEWSLAPLPRRGRTRIMGIIMAGMTKHRNDTAFDQNTQPA</sequence>
<keyword evidence="3" id="KW-0560">Oxidoreductase</keyword>
<evidence type="ECO:0000256" key="2">
    <source>
        <dbReference type="ARBA" id="ARBA00006484"/>
    </source>
</evidence>
<dbReference type="PANTHER" id="PTHR43899">
    <property type="entry name" value="RH59310P"/>
    <property type="match status" value="1"/>
</dbReference>
<dbReference type="Gene3D" id="3.40.50.720">
    <property type="entry name" value="NAD(P)-binding Rossmann-like Domain"/>
    <property type="match status" value="1"/>
</dbReference>
<dbReference type="InterPro" id="IPR051019">
    <property type="entry name" value="VLCFA-Steroid_DH"/>
</dbReference>
<dbReference type="GO" id="GO:0016491">
    <property type="term" value="F:oxidoreductase activity"/>
    <property type="evidence" value="ECO:0007669"/>
    <property type="project" value="UniProtKB-KW"/>
</dbReference>
<dbReference type="EMBL" id="JAKLTY010000032">
    <property type="protein sequence ID" value="MCG2631801.1"/>
    <property type="molecule type" value="Genomic_DNA"/>
</dbReference>
<organism evidence="4 5">
    <name type="scientific">Bradyrhizobium zhengyangense</name>
    <dbReference type="NCBI Taxonomy" id="2911009"/>
    <lineage>
        <taxon>Bacteria</taxon>
        <taxon>Pseudomonadati</taxon>
        <taxon>Pseudomonadota</taxon>
        <taxon>Alphaproteobacteria</taxon>
        <taxon>Hyphomicrobiales</taxon>
        <taxon>Nitrobacteraceae</taxon>
        <taxon>Bradyrhizobium</taxon>
    </lineage>
</organism>
<dbReference type="SUPFAM" id="SSF51735">
    <property type="entry name" value="NAD(P)-binding Rossmann-fold domains"/>
    <property type="match status" value="1"/>
</dbReference>
<name>A0A9X1UC10_9BRAD</name>
<dbReference type="Pfam" id="PF00106">
    <property type="entry name" value="adh_short"/>
    <property type="match status" value="1"/>
</dbReference>
<dbReference type="PIRSF" id="PIRSF000126">
    <property type="entry name" value="11-beta-HSD1"/>
    <property type="match status" value="1"/>
</dbReference>